<accession>A0ABP7NZ66</accession>
<gene>
    <name evidence="2" type="ORF">GCM10022210_00180</name>
</gene>
<feature type="domain" description="DUF5615" evidence="1">
    <location>
        <begin position="3"/>
        <end position="105"/>
    </location>
</feature>
<dbReference type="Proteomes" id="UP001500742">
    <property type="component" value="Unassembled WGS sequence"/>
</dbReference>
<dbReference type="InterPro" id="IPR041049">
    <property type="entry name" value="DUF5615"/>
</dbReference>
<evidence type="ECO:0000313" key="2">
    <source>
        <dbReference type="EMBL" id="GAA3957042.1"/>
    </source>
</evidence>
<comment type="caution">
    <text evidence="2">The sequence shown here is derived from an EMBL/GenBank/DDBJ whole genome shotgun (WGS) entry which is preliminary data.</text>
</comment>
<evidence type="ECO:0000259" key="1">
    <source>
        <dbReference type="Pfam" id="PF18480"/>
    </source>
</evidence>
<sequence>MIRLIADENISWRLKKILSDWEILPSNEIKLNDRLTDLNIWRFAKNNDYAILTFDEDFCELQNLYSFPPKIIWLRTGNVNTQTIADLLNSLQKGILQFLSADDLGIDI</sequence>
<dbReference type="RefSeq" id="WP_259097643.1">
    <property type="nucleotide sequence ID" value="NZ_BAAAZC010000001.1"/>
</dbReference>
<dbReference type="Pfam" id="PF18480">
    <property type="entry name" value="DUF5615"/>
    <property type="match status" value="1"/>
</dbReference>
<protein>
    <submittedName>
        <fullName evidence="2">DUF5615 family PIN-like protein</fullName>
    </submittedName>
</protein>
<organism evidence="2 3">
    <name type="scientific">Mucilaginibacter dorajii</name>
    <dbReference type="NCBI Taxonomy" id="692994"/>
    <lineage>
        <taxon>Bacteria</taxon>
        <taxon>Pseudomonadati</taxon>
        <taxon>Bacteroidota</taxon>
        <taxon>Sphingobacteriia</taxon>
        <taxon>Sphingobacteriales</taxon>
        <taxon>Sphingobacteriaceae</taxon>
        <taxon>Mucilaginibacter</taxon>
    </lineage>
</organism>
<proteinExistence type="predicted"/>
<name>A0ABP7NZ66_9SPHI</name>
<evidence type="ECO:0000313" key="3">
    <source>
        <dbReference type="Proteomes" id="UP001500742"/>
    </source>
</evidence>
<dbReference type="EMBL" id="BAAAZC010000001">
    <property type="protein sequence ID" value="GAA3957042.1"/>
    <property type="molecule type" value="Genomic_DNA"/>
</dbReference>
<keyword evidence="3" id="KW-1185">Reference proteome</keyword>
<reference evidence="3" key="1">
    <citation type="journal article" date="2019" name="Int. J. Syst. Evol. Microbiol.">
        <title>The Global Catalogue of Microorganisms (GCM) 10K type strain sequencing project: providing services to taxonomists for standard genome sequencing and annotation.</title>
        <authorList>
            <consortium name="The Broad Institute Genomics Platform"/>
            <consortium name="The Broad Institute Genome Sequencing Center for Infectious Disease"/>
            <person name="Wu L."/>
            <person name="Ma J."/>
        </authorList>
    </citation>
    <scope>NUCLEOTIDE SEQUENCE [LARGE SCALE GENOMIC DNA]</scope>
    <source>
        <strain evidence="3">JCM 16601</strain>
    </source>
</reference>